<evidence type="ECO:0000313" key="4">
    <source>
        <dbReference type="Proteomes" id="UP001596154"/>
    </source>
</evidence>
<evidence type="ECO:0000313" key="3">
    <source>
        <dbReference type="EMBL" id="MFC5632447.1"/>
    </source>
</evidence>
<comment type="caution">
    <text evidence="3">The sequence shown here is derived from an EMBL/GenBank/DDBJ whole genome shotgun (WGS) entry which is preliminary data.</text>
</comment>
<dbReference type="Pfam" id="PF13340">
    <property type="entry name" value="DUF4096"/>
    <property type="match status" value="1"/>
</dbReference>
<dbReference type="Proteomes" id="UP001596154">
    <property type="component" value="Unassembled WGS sequence"/>
</dbReference>
<gene>
    <name evidence="3" type="ORF">ACFPZJ_01275</name>
</gene>
<feature type="domain" description="Insertion element IS402-like" evidence="2">
    <location>
        <begin position="38"/>
        <end position="115"/>
    </location>
</feature>
<accession>A0ABW0UIL2</accession>
<dbReference type="NCBIfam" id="NF033580">
    <property type="entry name" value="transpos_IS5_3"/>
    <property type="match status" value="1"/>
</dbReference>
<feature type="domain" description="Transposase IS4-like" evidence="1">
    <location>
        <begin position="131"/>
        <end position="282"/>
    </location>
</feature>
<dbReference type="RefSeq" id="WP_381015929.1">
    <property type="nucleotide sequence ID" value="NZ_JBHSNY010000001.1"/>
</dbReference>
<dbReference type="InterPro" id="IPR025161">
    <property type="entry name" value="IS402-like_dom"/>
</dbReference>
<dbReference type="Pfam" id="PF01609">
    <property type="entry name" value="DDE_Tnp_1"/>
    <property type="match status" value="1"/>
</dbReference>
<dbReference type="PANTHER" id="PTHR30007">
    <property type="entry name" value="PHP DOMAIN PROTEIN"/>
    <property type="match status" value="1"/>
</dbReference>
<name>A0ABW0UIL2_9ACTN</name>
<dbReference type="EMBL" id="JBHSNY010000001">
    <property type="protein sequence ID" value="MFC5632447.1"/>
    <property type="molecule type" value="Genomic_DNA"/>
</dbReference>
<dbReference type="InterPro" id="IPR002559">
    <property type="entry name" value="Transposase_11"/>
</dbReference>
<proteinExistence type="predicted"/>
<evidence type="ECO:0000259" key="2">
    <source>
        <dbReference type="Pfam" id="PF13340"/>
    </source>
</evidence>
<evidence type="ECO:0000259" key="1">
    <source>
        <dbReference type="Pfam" id="PF01609"/>
    </source>
</evidence>
<organism evidence="3 4">
    <name type="scientific">Streptomyces bullii</name>
    <dbReference type="NCBI Taxonomy" id="349910"/>
    <lineage>
        <taxon>Bacteria</taxon>
        <taxon>Bacillati</taxon>
        <taxon>Actinomycetota</taxon>
        <taxon>Actinomycetes</taxon>
        <taxon>Kitasatosporales</taxon>
        <taxon>Streptomycetaceae</taxon>
        <taxon>Streptomyces</taxon>
    </lineage>
</organism>
<protein>
    <submittedName>
        <fullName evidence="3">IS5 family transposase</fullName>
    </submittedName>
</protein>
<reference evidence="4" key="1">
    <citation type="journal article" date="2019" name="Int. J. Syst. Evol. Microbiol.">
        <title>The Global Catalogue of Microorganisms (GCM) 10K type strain sequencing project: providing services to taxonomists for standard genome sequencing and annotation.</title>
        <authorList>
            <consortium name="The Broad Institute Genomics Platform"/>
            <consortium name="The Broad Institute Genome Sequencing Center for Infectious Disease"/>
            <person name="Wu L."/>
            <person name="Ma J."/>
        </authorList>
    </citation>
    <scope>NUCLEOTIDE SEQUENCE [LARGE SCALE GENOMIC DNA]</scope>
    <source>
        <strain evidence="4">CGMCC 4.7248</strain>
    </source>
</reference>
<keyword evidence="4" id="KW-1185">Reference proteome</keyword>
<dbReference type="PANTHER" id="PTHR30007:SF0">
    <property type="entry name" value="TRANSPOSASE"/>
    <property type="match status" value="1"/>
</dbReference>
<sequence>MITGDGSSPSTPGCDCLAHRFGNAADRPGRRARYGSDLSDAEWALVRDLLPVPGWLAGRGGRPEGYCHRQMIDAVRYLVDNGIKWRAMPADFPPWPRVYAFFARWRDAGLVAELHDRLRETVRRAEGRDAEPSAAVIDSQSVKADATVALASRGFDAGKKVNGRKRHLLTDTLGLLLDVLVTPASTTDRDAARVLLPAARERFGRLARVWADGGYTGHLVDWSTAQLDIVLDVVRRSDDTRGFQVLPRRWVVERSFAWFLRSRRLVRDYERRPDTGEAVVLWSMTMLMSRRLAARHQCPAAKAGQAA</sequence>